<feature type="domain" description="EGF-like" evidence="7">
    <location>
        <begin position="209"/>
        <end position="247"/>
    </location>
</feature>
<keyword evidence="1 5" id="KW-0245">EGF-like domain</keyword>
<dbReference type="FunFam" id="2.10.25.10:FF:000038">
    <property type="entry name" value="Fibrillin 2"/>
    <property type="match status" value="1"/>
</dbReference>
<dbReference type="CDD" id="cd00054">
    <property type="entry name" value="EGF_CA"/>
    <property type="match status" value="1"/>
</dbReference>
<dbReference type="PANTHER" id="PTHR24039">
    <property type="entry name" value="FIBRILLIN-RELATED"/>
    <property type="match status" value="1"/>
</dbReference>
<keyword evidence="4" id="KW-1015">Disulfide bond</keyword>
<comment type="caution">
    <text evidence="8">The sequence shown here is derived from an EMBL/GenBank/DDBJ whole genome shotgun (WGS) entry which is preliminary data.</text>
</comment>
<keyword evidence="3" id="KW-0677">Repeat</keyword>
<dbReference type="SUPFAM" id="SSF57196">
    <property type="entry name" value="EGF/Laminin"/>
    <property type="match status" value="1"/>
</dbReference>
<evidence type="ECO:0000313" key="8">
    <source>
        <dbReference type="EMBL" id="CAL1290010.1"/>
    </source>
</evidence>
<reference evidence="8 9" key="1">
    <citation type="submission" date="2024-04" db="EMBL/GenBank/DDBJ databases">
        <authorList>
            <person name="Rising A."/>
            <person name="Reimegard J."/>
            <person name="Sonavane S."/>
            <person name="Akerstrom W."/>
            <person name="Nylinder S."/>
            <person name="Hedman E."/>
            <person name="Kallberg Y."/>
        </authorList>
    </citation>
    <scope>NUCLEOTIDE SEQUENCE [LARGE SCALE GENOMIC DNA]</scope>
</reference>
<dbReference type="PROSITE" id="PS50026">
    <property type="entry name" value="EGF_3"/>
    <property type="match status" value="1"/>
</dbReference>
<sequence length="304" mass="33241">MILLSHISKNLISMRVERNALIIQLITSLYCIVLPVAGAEVSIDGLTPIKDAGQSLSNPTFIKTDPNQQLDCKCDNGTCVMDGDKTVCICDPGFGKIGETTCKECECGAGFSCTFDVGFFSTAKKCLCTEGFVERNGVCKECNCGKTGDCEINAKGAKICRCHSGYFEINGHCEDCACGFENATCQMIDGIKFCACPSGYRDNRGFCEDIDECLDNKTCPLSNTLCINLPGSYKCVCKDGYQPINFQGDPRYTSCRENNASWHHVNVVLIVLLVASLVTLLGVMLIKRRRSFLMSRSINAYETL</sequence>
<organism evidence="8 9">
    <name type="scientific">Larinioides sclopetarius</name>
    <dbReference type="NCBI Taxonomy" id="280406"/>
    <lineage>
        <taxon>Eukaryota</taxon>
        <taxon>Metazoa</taxon>
        <taxon>Ecdysozoa</taxon>
        <taxon>Arthropoda</taxon>
        <taxon>Chelicerata</taxon>
        <taxon>Arachnida</taxon>
        <taxon>Araneae</taxon>
        <taxon>Araneomorphae</taxon>
        <taxon>Entelegynae</taxon>
        <taxon>Araneoidea</taxon>
        <taxon>Araneidae</taxon>
        <taxon>Larinioides</taxon>
    </lineage>
</organism>
<comment type="caution">
    <text evidence="5">Lacks conserved residue(s) required for the propagation of feature annotation.</text>
</comment>
<dbReference type="AlphaFoldDB" id="A0AAV2B2Z2"/>
<dbReference type="InterPro" id="IPR009030">
    <property type="entry name" value="Growth_fac_rcpt_cys_sf"/>
</dbReference>
<keyword evidence="9" id="KW-1185">Reference proteome</keyword>
<dbReference type="Proteomes" id="UP001497382">
    <property type="component" value="Unassembled WGS sequence"/>
</dbReference>
<gene>
    <name evidence="8" type="ORF">LARSCL_LOCUS16245</name>
</gene>
<feature type="transmembrane region" description="Helical" evidence="6">
    <location>
        <begin position="262"/>
        <end position="286"/>
    </location>
</feature>
<dbReference type="GO" id="GO:0005509">
    <property type="term" value="F:calcium ion binding"/>
    <property type="evidence" value="ECO:0007669"/>
    <property type="project" value="InterPro"/>
</dbReference>
<dbReference type="EMBL" id="CAXIEN010000257">
    <property type="protein sequence ID" value="CAL1290010.1"/>
    <property type="molecule type" value="Genomic_DNA"/>
</dbReference>
<dbReference type="Gene3D" id="2.10.25.10">
    <property type="entry name" value="Laminin"/>
    <property type="match status" value="2"/>
</dbReference>
<dbReference type="InterPro" id="IPR000152">
    <property type="entry name" value="EGF-type_Asp/Asn_hydroxyl_site"/>
</dbReference>
<evidence type="ECO:0000256" key="1">
    <source>
        <dbReference type="ARBA" id="ARBA00022536"/>
    </source>
</evidence>
<dbReference type="SMART" id="SM00179">
    <property type="entry name" value="EGF_CA"/>
    <property type="match status" value="1"/>
</dbReference>
<dbReference type="InterPro" id="IPR018097">
    <property type="entry name" value="EGF_Ca-bd_CS"/>
</dbReference>
<evidence type="ECO:0000256" key="6">
    <source>
        <dbReference type="SAM" id="Phobius"/>
    </source>
</evidence>
<dbReference type="PROSITE" id="PS01187">
    <property type="entry name" value="EGF_CA"/>
    <property type="match status" value="1"/>
</dbReference>
<dbReference type="SMART" id="SM00181">
    <property type="entry name" value="EGF"/>
    <property type="match status" value="4"/>
</dbReference>
<evidence type="ECO:0000256" key="2">
    <source>
        <dbReference type="ARBA" id="ARBA00022729"/>
    </source>
</evidence>
<protein>
    <recommendedName>
        <fullName evidence="7">EGF-like domain-containing protein</fullName>
    </recommendedName>
</protein>
<accession>A0AAV2B2Z2</accession>
<dbReference type="InterPro" id="IPR000742">
    <property type="entry name" value="EGF"/>
</dbReference>
<evidence type="ECO:0000256" key="4">
    <source>
        <dbReference type="ARBA" id="ARBA00023157"/>
    </source>
</evidence>
<dbReference type="SUPFAM" id="SSF57184">
    <property type="entry name" value="Growth factor receptor domain"/>
    <property type="match status" value="1"/>
</dbReference>
<feature type="transmembrane region" description="Helical" evidence="6">
    <location>
        <begin position="21"/>
        <end position="39"/>
    </location>
</feature>
<evidence type="ECO:0000259" key="7">
    <source>
        <dbReference type="PROSITE" id="PS50026"/>
    </source>
</evidence>
<keyword evidence="6" id="KW-0812">Transmembrane</keyword>
<evidence type="ECO:0000256" key="5">
    <source>
        <dbReference type="PROSITE-ProRule" id="PRU00076"/>
    </source>
</evidence>
<proteinExistence type="predicted"/>
<dbReference type="InterPro" id="IPR049883">
    <property type="entry name" value="NOTCH1_EGF-like"/>
</dbReference>
<dbReference type="InterPro" id="IPR001881">
    <property type="entry name" value="EGF-like_Ca-bd_dom"/>
</dbReference>
<keyword evidence="6" id="KW-1133">Transmembrane helix</keyword>
<name>A0AAV2B2Z2_9ARAC</name>
<dbReference type="PROSITE" id="PS00010">
    <property type="entry name" value="ASX_HYDROXYL"/>
    <property type="match status" value="1"/>
</dbReference>
<evidence type="ECO:0000313" key="9">
    <source>
        <dbReference type="Proteomes" id="UP001497382"/>
    </source>
</evidence>
<keyword evidence="6" id="KW-0472">Membrane</keyword>
<evidence type="ECO:0000256" key="3">
    <source>
        <dbReference type="ARBA" id="ARBA00022737"/>
    </source>
</evidence>
<keyword evidence="2" id="KW-0732">Signal</keyword>
<dbReference type="Pfam" id="PF07645">
    <property type="entry name" value="EGF_CA"/>
    <property type="match status" value="1"/>
</dbReference>